<proteinExistence type="predicted"/>
<feature type="transmembrane region" description="Helical" evidence="1">
    <location>
        <begin position="108"/>
        <end position="129"/>
    </location>
</feature>
<gene>
    <name evidence="2" type="ordered locus">Fphi_1151</name>
</gene>
<keyword evidence="1" id="KW-0812">Transmembrane</keyword>
<dbReference type="EMBL" id="CP000937">
    <property type="protein sequence ID" value="ABZ87375.1"/>
    <property type="molecule type" value="Genomic_DNA"/>
</dbReference>
<name>B0TXB7_FRAP2</name>
<keyword evidence="1" id="KW-0472">Membrane</keyword>
<dbReference type="eggNOG" id="COG0596">
    <property type="taxonomic scope" value="Bacteria"/>
</dbReference>
<organism evidence="2">
    <name type="scientific">Francisella philomiragia subsp. philomiragia (strain ATCC 25017 / CCUG 19701 / FSC 153 / O#319-036)</name>
    <dbReference type="NCBI Taxonomy" id="484022"/>
    <lineage>
        <taxon>Bacteria</taxon>
        <taxon>Pseudomonadati</taxon>
        <taxon>Pseudomonadota</taxon>
        <taxon>Gammaproteobacteria</taxon>
        <taxon>Thiotrichales</taxon>
        <taxon>Francisellaceae</taxon>
        <taxon>Francisella</taxon>
    </lineage>
</organism>
<evidence type="ECO:0000313" key="2">
    <source>
        <dbReference type="EMBL" id="ABZ87375.1"/>
    </source>
</evidence>
<evidence type="ECO:0000256" key="1">
    <source>
        <dbReference type="SAM" id="Phobius"/>
    </source>
</evidence>
<feature type="transmembrane region" description="Helical" evidence="1">
    <location>
        <begin position="135"/>
        <end position="153"/>
    </location>
</feature>
<protein>
    <recommendedName>
        <fullName evidence="3">Alpha/beta hydrolase family protein</fullName>
    </recommendedName>
</protein>
<accession>B0TXB7</accession>
<reference evidence="2" key="1">
    <citation type="submission" date="2009-01" db="EMBL/GenBank/DDBJ databases">
        <title>Complete sequence of chromosome of Francisella philomiragia subsp. philomiragia ATCC 25017.</title>
        <authorList>
            <consortium name="US DOE Joint Genome Institute"/>
            <person name="Copeland A."/>
            <person name="Lucas S."/>
            <person name="Lapidus A."/>
            <person name="Barry K."/>
            <person name="Detter J.C."/>
            <person name="Glavina del Rio T."/>
            <person name="Hammon N."/>
            <person name="Israni S."/>
            <person name="Dalin E."/>
            <person name="Tice H."/>
            <person name="Pitluck S."/>
            <person name="Chain P."/>
            <person name="Malfatti S."/>
            <person name="Shin M."/>
            <person name="Vergez L."/>
            <person name="Schmutz J."/>
            <person name="Larimer F."/>
            <person name="Land M."/>
            <person name="Hauser L."/>
            <person name="Richardson P."/>
        </authorList>
    </citation>
    <scope>NUCLEOTIDE SEQUENCE</scope>
    <source>
        <strain evidence="2">ATCC 25017</strain>
    </source>
</reference>
<dbReference type="AlphaFoldDB" id="B0TXB7"/>
<dbReference type="HOGENOM" id="CLU_777915_0_0_6"/>
<dbReference type="KEGG" id="fph:Fphi_1151"/>
<sequence length="355" mass="41577">MKRAIFYISGFDPRGDKFYKRVFKNELNKFSKNNNIEAVFSQTNNSEYKIKSNNADSDLFLLSWIDIIQKIYQKSRLKTWYAAFVSFVIIISNKNALKNIIPYKYQSFFISLVFIDLIIYSCLLLIILVLLTKQLYIYAMIMLVIASFIIFSYKRIIPKIIPDKIRIWVQGFISLVYFSNKYQSDFIKNAQYQASKIMQIIDANNHNEYIIISHSAGGYPLIFILHELPVEYFKKIKIITLGHCIPGYINLKHLQNYRDSLIPKLQQAKTIWLDIYSPADPVSSMLNTEKAFANLGIISQNSKFFNMYDQDTYTKLKQNPLIIHFQYIMSGDIPNNTLNFYKILTSTKPITNYDI</sequence>
<keyword evidence="1" id="KW-1133">Transmembrane helix</keyword>
<evidence type="ECO:0008006" key="3">
    <source>
        <dbReference type="Google" id="ProtNLM"/>
    </source>
</evidence>